<evidence type="ECO:0000256" key="1">
    <source>
        <dbReference type="SAM" id="Coils"/>
    </source>
</evidence>
<evidence type="ECO:0000313" key="3">
    <source>
        <dbReference type="Proteomes" id="UP000485058"/>
    </source>
</evidence>
<reference evidence="2 3" key="1">
    <citation type="submission" date="2020-02" db="EMBL/GenBank/DDBJ databases">
        <title>Draft genome sequence of Haematococcus lacustris strain NIES-144.</title>
        <authorList>
            <person name="Morimoto D."/>
            <person name="Nakagawa S."/>
            <person name="Yoshida T."/>
            <person name="Sawayama S."/>
        </authorList>
    </citation>
    <scope>NUCLEOTIDE SEQUENCE [LARGE SCALE GENOMIC DNA]</scope>
    <source>
        <strain evidence="2 3">NIES-144</strain>
    </source>
</reference>
<protein>
    <submittedName>
        <fullName evidence="2">Kinesin-like protein</fullName>
    </submittedName>
</protein>
<comment type="caution">
    <text evidence="2">The sequence shown here is derived from an EMBL/GenBank/DDBJ whole genome shotgun (WGS) entry which is preliminary data.</text>
</comment>
<gene>
    <name evidence="2" type="ORF">HaLaN_10605</name>
</gene>
<dbReference type="Proteomes" id="UP000485058">
    <property type="component" value="Unassembled WGS sequence"/>
</dbReference>
<feature type="non-terminal residue" evidence="2">
    <location>
        <position position="1"/>
    </location>
</feature>
<dbReference type="AlphaFoldDB" id="A0A699ZG15"/>
<proteinExistence type="predicted"/>
<dbReference type="EMBL" id="BLLF01000738">
    <property type="protein sequence ID" value="GFH14532.1"/>
    <property type="molecule type" value="Genomic_DNA"/>
</dbReference>
<evidence type="ECO:0000313" key="2">
    <source>
        <dbReference type="EMBL" id="GFH14532.1"/>
    </source>
</evidence>
<keyword evidence="3" id="KW-1185">Reference proteome</keyword>
<name>A0A699ZG15_HAELA</name>
<feature type="non-terminal residue" evidence="2">
    <location>
        <position position="168"/>
    </location>
</feature>
<accession>A0A699ZG15</accession>
<sequence length="168" mass="18352">MQVTPSCLTPIIGWGPAGMAAVGNPGGPGDPRTKRLEAGLATAQAVAAEVQVQLEKKKLEYDEMRDRLLAKDSNQFSEIRKLRAKVAELQGQLLEQQADTRFKLDEALKASEAEAGRLARDNLLLREQLATMSTAVQGIMTQRLAKATSEQRAQEAIKGEADRKLQLQ</sequence>
<organism evidence="2 3">
    <name type="scientific">Haematococcus lacustris</name>
    <name type="common">Green alga</name>
    <name type="synonym">Haematococcus pluvialis</name>
    <dbReference type="NCBI Taxonomy" id="44745"/>
    <lineage>
        <taxon>Eukaryota</taxon>
        <taxon>Viridiplantae</taxon>
        <taxon>Chlorophyta</taxon>
        <taxon>core chlorophytes</taxon>
        <taxon>Chlorophyceae</taxon>
        <taxon>CS clade</taxon>
        <taxon>Chlamydomonadales</taxon>
        <taxon>Haematococcaceae</taxon>
        <taxon>Haematococcus</taxon>
    </lineage>
</organism>
<keyword evidence="1" id="KW-0175">Coiled coil</keyword>
<feature type="coiled-coil region" evidence="1">
    <location>
        <begin position="40"/>
        <end position="99"/>
    </location>
</feature>